<dbReference type="InterPro" id="IPR036514">
    <property type="entry name" value="SGNH_hydro_sf"/>
</dbReference>
<dbReference type="InterPro" id="IPR052940">
    <property type="entry name" value="Carb_Esterase_6"/>
</dbReference>
<proteinExistence type="predicted"/>
<dbReference type="SUPFAM" id="SSF52266">
    <property type="entry name" value="SGNH hydrolase"/>
    <property type="match status" value="1"/>
</dbReference>
<dbReference type="GO" id="GO:0016787">
    <property type="term" value="F:hydrolase activity"/>
    <property type="evidence" value="ECO:0007669"/>
    <property type="project" value="UniProtKB-KW"/>
</dbReference>
<feature type="non-terminal residue" evidence="3">
    <location>
        <position position="1"/>
    </location>
</feature>
<dbReference type="AlphaFoldDB" id="A0AAD4SIF2"/>
<reference evidence="3" key="1">
    <citation type="submission" date="2022-04" db="EMBL/GenBank/DDBJ databases">
        <title>A functionally conserved STORR gene fusion in Papaver species that diverged 16.8 million years ago.</title>
        <authorList>
            <person name="Catania T."/>
        </authorList>
    </citation>
    <scope>NUCLEOTIDE SEQUENCE</scope>
    <source>
        <strain evidence="3">S-188037</strain>
    </source>
</reference>
<dbReference type="Gene3D" id="3.40.50.1110">
    <property type="entry name" value="SGNH hydrolase"/>
    <property type="match status" value="1"/>
</dbReference>
<feature type="domain" description="Sialate O-acetylesterase" evidence="2">
    <location>
        <begin position="1"/>
        <end position="60"/>
    </location>
</feature>
<evidence type="ECO:0000313" key="4">
    <source>
        <dbReference type="Proteomes" id="UP001202328"/>
    </source>
</evidence>
<gene>
    <name evidence="3" type="ORF">MKW98_016318</name>
</gene>
<organism evidence="3 4">
    <name type="scientific">Papaver atlanticum</name>
    <dbReference type="NCBI Taxonomy" id="357466"/>
    <lineage>
        <taxon>Eukaryota</taxon>
        <taxon>Viridiplantae</taxon>
        <taxon>Streptophyta</taxon>
        <taxon>Embryophyta</taxon>
        <taxon>Tracheophyta</taxon>
        <taxon>Spermatophyta</taxon>
        <taxon>Magnoliopsida</taxon>
        <taxon>Ranunculales</taxon>
        <taxon>Papaveraceae</taxon>
        <taxon>Papaveroideae</taxon>
        <taxon>Papaver</taxon>
    </lineage>
</organism>
<dbReference type="Pfam" id="PF03629">
    <property type="entry name" value="SASA"/>
    <property type="match status" value="1"/>
</dbReference>
<accession>A0AAD4SIF2</accession>
<evidence type="ECO:0000256" key="1">
    <source>
        <dbReference type="ARBA" id="ARBA00022801"/>
    </source>
</evidence>
<evidence type="ECO:0000259" key="2">
    <source>
        <dbReference type="Pfam" id="PF03629"/>
    </source>
</evidence>
<dbReference type="InterPro" id="IPR005181">
    <property type="entry name" value="SASA"/>
</dbReference>
<dbReference type="PANTHER" id="PTHR31988:SF15">
    <property type="entry name" value="ESTERASE, PUTATIVE (DUF303)-RELATED"/>
    <property type="match status" value="1"/>
</dbReference>
<dbReference type="EMBL" id="JAJJMB010010581">
    <property type="protein sequence ID" value="KAI3907674.1"/>
    <property type="molecule type" value="Genomic_DNA"/>
</dbReference>
<protein>
    <recommendedName>
        <fullName evidence="2">Sialate O-acetylesterase domain-containing protein</fullName>
    </recommendedName>
</protein>
<keyword evidence="1" id="KW-0378">Hydrolase</keyword>
<keyword evidence="4" id="KW-1185">Reference proteome</keyword>
<comment type="caution">
    <text evidence="3">The sequence shown here is derived from an EMBL/GenBank/DDBJ whole genome shotgun (WGS) entry which is preliminary data.</text>
</comment>
<name>A0AAD4SIF2_9MAGN</name>
<dbReference type="Proteomes" id="UP001202328">
    <property type="component" value="Unassembled WGS sequence"/>
</dbReference>
<evidence type="ECO:0000313" key="3">
    <source>
        <dbReference type="EMBL" id="KAI3907674.1"/>
    </source>
</evidence>
<sequence length="65" mass="6981">VALASGQGHFLGTVRKSQLELNLPNGRCVDAYGVPLSTDYVHLTTQAQVRVGKLLAKAFYSFDSA</sequence>
<dbReference type="PANTHER" id="PTHR31988">
    <property type="entry name" value="ESTERASE, PUTATIVE (DUF303)-RELATED"/>
    <property type="match status" value="1"/>
</dbReference>